<protein>
    <submittedName>
        <fullName evidence="1">Uncharacterized protein</fullName>
    </submittedName>
</protein>
<dbReference type="Proteomes" id="UP000256321">
    <property type="component" value="Unassembled WGS sequence"/>
</dbReference>
<reference evidence="1 2" key="1">
    <citation type="submission" date="2018-07" db="EMBL/GenBank/DDBJ databases">
        <title>Parabacteroides acidifaciens nov. sp., isolated from human feces.</title>
        <authorList>
            <person name="Wang Y.J."/>
        </authorList>
    </citation>
    <scope>NUCLEOTIDE SEQUENCE [LARGE SCALE GENOMIC DNA]</scope>
    <source>
        <strain evidence="1 2">426-9</strain>
    </source>
</reference>
<proteinExistence type="predicted"/>
<evidence type="ECO:0000313" key="1">
    <source>
        <dbReference type="EMBL" id="RDU47359.1"/>
    </source>
</evidence>
<sequence length="62" mass="6537">MNYGGNLSPRLTRGRKRTGLVNNSYTACSHAIPRRGAGTGSVILYSGGSWSGIPSSRPNLCL</sequence>
<evidence type="ECO:0000313" key="2">
    <source>
        <dbReference type="Proteomes" id="UP000256321"/>
    </source>
</evidence>
<dbReference type="AlphaFoldDB" id="A0A3D8H8Q1"/>
<dbReference type="EMBL" id="QREV01000096">
    <property type="protein sequence ID" value="RDU47359.1"/>
    <property type="molecule type" value="Genomic_DNA"/>
</dbReference>
<name>A0A3D8H8Q1_9BACT</name>
<comment type="caution">
    <text evidence="1">The sequence shown here is derived from an EMBL/GenBank/DDBJ whole genome shotgun (WGS) entry which is preliminary data.</text>
</comment>
<accession>A0A3D8H8Q1</accession>
<organism evidence="1 2">
    <name type="scientific">Parabacteroides acidifaciens</name>
    <dbReference type="NCBI Taxonomy" id="2290935"/>
    <lineage>
        <taxon>Bacteria</taxon>
        <taxon>Pseudomonadati</taxon>
        <taxon>Bacteroidota</taxon>
        <taxon>Bacteroidia</taxon>
        <taxon>Bacteroidales</taxon>
        <taxon>Tannerellaceae</taxon>
        <taxon>Parabacteroides</taxon>
    </lineage>
</organism>
<gene>
    <name evidence="1" type="ORF">DWU89_20045</name>
</gene>